<organism evidence="1 2">
    <name type="scientific">Roseovarius nubinhibens</name>
    <dbReference type="NCBI Taxonomy" id="314263"/>
    <lineage>
        <taxon>Bacteria</taxon>
        <taxon>Pseudomonadati</taxon>
        <taxon>Pseudomonadota</taxon>
        <taxon>Alphaproteobacteria</taxon>
        <taxon>Rhodobacterales</taxon>
        <taxon>Roseobacteraceae</taxon>
        <taxon>Roseovarius</taxon>
    </lineage>
</organism>
<reference evidence="1 2" key="1">
    <citation type="journal article" date="2018" name="Nat. Biotechnol.">
        <title>A standardized bacterial taxonomy based on genome phylogeny substantially revises the tree of life.</title>
        <authorList>
            <person name="Parks D.H."/>
            <person name="Chuvochina M."/>
            <person name="Waite D.W."/>
            <person name="Rinke C."/>
            <person name="Skarshewski A."/>
            <person name="Chaumeil P.A."/>
            <person name="Hugenholtz P."/>
        </authorList>
    </citation>
    <scope>NUCLEOTIDE SEQUENCE [LARGE SCALE GENOMIC DNA]</scope>
    <source>
        <strain evidence="1">UBA9169</strain>
    </source>
</reference>
<sequence length="335" mass="38409">MTRKVTPSSPYNVMIIGQGGRLQYEAVIFCSSFRRNNPDFQGRLFVAEPQPGPAWGTSDPRIKHDETRELLQDLGAEILPFESLHFGQSYPYGNKIEALFALPEGEPFVFFDTDTLITGDLSRVPFDFDRPTASLRREGTWPQIELYGPGYAATWKSLYDKFGLDFASSLDLSQPDEYWKRYLYFNAGYFFYKCPRVFGQRFLDYAVHIRDDAPEELICQELDPWLDQVALPLVIHSLGGGREALPGGLLDGEVSCHYRILPLLYARESDAVVAEIEAALAPNRVKKVAKSYDPIKRMVYQGRGQKVRALFDQNDLPRREQAIRNKIKREGFWMR</sequence>
<comment type="caution">
    <text evidence="1">The sequence shown here is derived from an EMBL/GenBank/DDBJ whole genome shotgun (WGS) entry which is preliminary data.</text>
</comment>
<dbReference type="InterPro" id="IPR029044">
    <property type="entry name" value="Nucleotide-diphossugar_trans"/>
</dbReference>
<evidence type="ECO:0000313" key="2">
    <source>
        <dbReference type="Proteomes" id="UP000264719"/>
    </source>
</evidence>
<dbReference type="RefSeq" id="WP_339852709.1">
    <property type="nucleotide sequence ID" value="NZ_CAXAXR010000003.1"/>
</dbReference>
<proteinExistence type="predicted"/>
<gene>
    <name evidence="1" type="ORF">DCS45_20380</name>
</gene>
<accession>A0A348WI46</accession>
<protein>
    <submittedName>
        <fullName evidence="1">Uncharacterized protein</fullName>
    </submittedName>
</protein>
<dbReference type="Proteomes" id="UP000264719">
    <property type="component" value="Unassembled WGS sequence"/>
</dbReference>
<name>A0A348WI46_9RHOB</name>
<dbReference type="AlphaFoldDB" id="A0A348WI46"/>
<evidence type="ECO:0000313" key="1">
    <source>
        <dbReference type="EMBL" id="HAR54208.1"/>
    </source>
</evidence>
<dbReference type="EMBL" id="DMVW01000194">
    <property type="protein sequence ID" value="HAR54208.1"/>
    <property type="molecule type" value="Genomic_DNA"/>
</dbReference>
<dbReference type="SUPFAM" id="SSF53448">
    <property type="entry name" value="Nucleotide-diphospho-sugar transferases"/>
    <property type="match status" value="1"/>
</dbReference>